<accession>A0A840X805</accession>
<protein>
    <submittedName>
        <fullName evidence="2">Anti-sigma-K factor RskA</fullName>
    </submittedName>
</protein>
<feature type="domain" description="YjiS-like" evidence="1">
    <location>
        <begin position="30"/>
        <end position="61"/>
    </location>
</feature>
<dbReference type="AlphaFoldDB" id="A0A840X805"/>
<dbReference type="Proteomes" id="UP000553766">
    <property type="component" value="Unassembled WGS sequence"/>
</dbReference>
<organism evidence="2 3">
    <name type="scientific">Rubricella aquisinus</name>
    <dbReference type="NCBI Taxonomy" id="2028108"/>
    <lineage>
        <taxon>Bacteria</taxon>
        <taxon>Pseudomonadati</taxon>
        <taxon>Pseudomonadota</taxon>
        <taxon>Alphaproteobacteria</taxon>
        <taxon>Rhodobacterales</taxon>
        <taxon>Paracoccaceae</taxon>
        <taxon>Rubricella</taxon>
    </lineage>
</organism>
<name>A0A840X805_9RHOB</name>
<dbReference type="InterPro" id="IPR009506">
    <property type="entry name" value="YjiS-like"/>
</dbReference>
<reference evidence="2 3" key="1">
    <citation type="submission" date="2020-08" db="EMBL/GenBank/DDBJ databases">
        <title>Genomic Encyclopedia of Type Strains, Phase IV (KMG-IV): sequencing the most valuable type-strain genomes for metagenomic binning, comparative biology and taxonomic classification.</title>
        <authorList>
            <person name="Goeker M."/>
        </authorList>
    </citation>
    <scope>NUCLEOTIDE SEQUENCE [LARGE SCALE GENOMIC DNA]</scope>
    <source>
        <strain evidence="2 3">DSM 103377</strain>
    </source>
</reference>
<comment type="caution">
    <text evidence="2">The sequence shown here is derived from an EMBL/GenBank/DDBJ whole genome shotgun (WGS) entry which is preliminary data.</text>
</comment>
<evidence type="ECO:0000259" key="1">
    <source>
        <dbReference type="Pfam" id="PF06568"/>
    </source>
</evidence>
<evidence type="ECO:0000313" key="2">
    <source>
        <dbReference type="EMBL" id="MBB5516847.1"/>
    </source>
</evidence>
<dbReference type="Pfam" id="PF06568">
    <property type="entry name" value="YjiS-like"/>
    <property type="match status" value="1"/>
</dbReference>
<gene>
    <name evidence="2" type="ORF">FHS89_002889</name>
</gene>
<sequence>MVLTAQPKTLAQEFVARVTDYIETRRAEAAKRAAFERTVKALSTRSERELEDLGMNYADIEGRAARATFKNS</sequence>
<dbReference type="EMBL" id="JACIJS010000009">
    <property type="protein sequence ID" value="MBB5516847.1"/>
    <property type="molecule type" value="Genomic_DNA"/>
</dbReference>
<keyword evidence="3" id="KW-1185">Reference proteome</keyword>
<dbReference type="RefSeq" id="WP_184012805.1">
    <property type="nucleotide sequence ID" value="NZ_JACIJS010000009.1"/>
</dbReference>
<evidence type="ECO:0000313" key="3">
    <source>
        <dbReference type="Proteomes" id="UP000553766"/>
    </source>
</evidence>
<proteinExistence type="predicted"/>